<proteinExistence type="predicted"/>
<dbReference type="EMBL" id="FUKI01000120">
    <property type="protein sequence ID" value="SJM93574.1"/>
    <property type="molecule type" value="Genomic_DNA"/>
</dbReference>
<dbReference type="OrthoDB" id="5567255at2"/>
<accession>A0A1R4HBD6</accession>
<protein>
    <submittedName>
        <fullName evidence="1">Uncharacterized protein</fullName>
    </submittedName>
</protein>
<evidence type="ECO:0000313" key="1">
    <source>
        <dbReference type="EMBL" id="SJM93574.1"/>
    </source>
</evidence>
<reference evidence="2" key="1">
    <citation type="submission" date="2017-02" db="EMBL/GenBank/DDBJ databases">
        <authorList>
            <person name="Daims H."/>
        </authorList>
    </citation>
    <scope>NUCLEOTIDE SEQUENCE [LARGE SCALE GENOMIC DNA]</scope>
</reference>
<gene>
    <name evidence="1" type="ORF">CRENPOLYSF1_440035</name>
</gene>
<dbReference type="RefSeq" id="WP_087143904.1">
    <property type="nucleotide sequence ID" value="NZ_FUKI01000120.1"/>
</dbReference>
<evidence type="ECO:0000313" key="2">
    <source>
        <dbReference type="Proteomes" id="UP000195667"/>
    </source>
</evidence>
<name>A0A1R4HBD6_9GAMM</name>
<sequence>MNRNAVTRTNQPHDYLLNRETAVHEASHAVAIYLGNKQKQLPATFFQIIINRQALPHNILLSNNDGIQHDWIAKIEGGRLIHSLPTSIDEITQGLSAAQTFAYRRAFEADIINLLVGSLAEAKYVALRDNEPINQYLVTVQALHYYGGASDLMLIGKYLNCVEKHERSDKMTELFLLAYRFIDNRSIWQTIMTLADYIQKSVKNTIAYEEISDLIDQQSK</sequence>
<keyword evidence="2" id="KW-1185">Reference proteome</keyword>
<organism evidence="1 2">
    <name type="scientific">Crenothrix polyspora</name>
    <dbReference type="NCBI Taxonomy" id="360316"/>
    <lineage>
        <taxon>Bacteria</taxon>
        <taxon>Pseudomonadati</taxon>
        <taxon>Pseudomonadota</taxon>
        <taxon>Gammaproteobacteria</taxon>
        <taxon>Methylococcales</taxon>
        <taxon>Crenotrichaceae</taxon>
        <taxon>Crenothrix</taxon>
    </lineage>
</organism>
<dbReference type="Proteomes" id="UP000195667">
    <property type="component" value="Unassembled WGS sequence"/>
</dbReference>
<dbReference type="AlphaFoldDB" id="A0A1R4HBD6"/>